<dbReference type="Gene3D" id="3.30.160.60">
    <property type="entry name" value="Classic Zinc Finger"/>
    <property type="match status" value="1"/>
</dbReference>
<evidence type="ECO:0000313" key="7">
    <source>
        <dbReference type="EMBL" id="GAW83287.1"/>
    </source>
</evidence>
<sequence length="760" mass="88161">MDYLSGSNEEIHSENGNSSDSIEKDDEGCTEGDEDSGKELCATDRKKTYRCASCRRAVEDVLIFSCKHLICLVCASVQLHKKYEKCVKMCSEERDEMKRPKNHKISECFLNSKVTRNAMDDDKLNELFKKEKLGYIKCYICNVRNKLTLDTIELLTKVGLFSDDVLKVHTFYFNLHKGEEQPNGRVNEDDIKKMSVHFNDTLNSDILKNENLKKLLVSSSMYKYIDENTEDLSKCSYICNICSFNEAVIYCNDCVEYLCKECCSSIHETDVINKVNFTDRKSHDYYEINKKGLQIKKIVKSPKKFLHITKEDIEMPHDTDGESCEENFMGKKMGADKFADKYPKTLYKVYDDDDSDFDNYEENHFYEKKKMLIDKEDTKKKRIIISKKLNDLVEDMKNGSSYDSDNSSAKGTTGSTTCIGNGFKKGKNKRKNRSRNNTKTNGKSDFPKKKKDLLRTKKKGLTGEVENGEGICLLSNSSISHMNVSSTESSYSSGNNSEREICITNIKRSTHKGDTNIILKDESINSTSFTTIENIRCSQHYNYPIQYFCHTCCNKCFCSECAINGIHTNECNIENINTAFITVLNNYLIKWNEIINELINDLNRNFYESLEDTKNDWSLTLSECYYNLNCKIGYIINNLSKKEKEIFEQLDLYMDKFKKENINYIELLNSKYDDIEKMINIIRDNKFQNNPIDMIKFYRENINDIDRTILENNDFKPIEDLSKIRQDKIFYIDLYASQIVSYLKYLQAFLKPSNSVLSSP</sequence>
<comment type="caution">
    <text evidence="7">The sequence shown here is derived from an EMBL/GenBank/DDBJ whole genome shotgun (WGS) entry which is preliminary data.</text>
</comment>
<feature type="compositionally biased region" description="Polar residues" evidence="5">
    <location>
        <begin position="1"/>
        <end position="20"/>
    </location>
</feature>
<keyword evidence="2 4" id="KW-0863">Zinc-finger</keyword>
<dbReference type="OMA" id="IENIRCS"/>
<organism evidence="7 8">
    <name type="scientific">Plasmodium gonderi</name>
    <dbReference type="NCBI Taxonomy" id="77519"/>
    <lineage>
        <taxon>Eukaryota</taxon>
        <taxon>Sar</taxon>
        <taxon>Alveolata</taxon>
        <taxon>Apicomplexa</taxon>
        <taxon>Aconoidasida</taxon>
        <taxon>Haemosporida</taxon>
        <taxon>Plasmodiidae</taxon>
        <taxon>Plasmodium</taxon>
        <taxon>Plasmodium (Plasmodium)</taxon>
    </lineage>
</organism>
<dbReference type="EMBL" id="BDQF01000015">
    <property type="protein sequence ID" value="GAW83287.1"/>
    <property type="molecule type" value="Genomic_DNA"/>
</dbReference>
<keyword evidence="1" id="KW-0479">Metal-binding</keyword>
<feature type="region of interest" description="Disordered" evidence="5">
    <location>
        <begin position="1"/>
        <end position="37"/>
    </location>
</feature>
<proteinExistence type="predicted"/>
<protein>
    <recommendedName>
        <fullName evidence="6">B box-type domain-containing protein</fullName>
    </recommendedName>
</protein>
<accession>A0A1Y1JPY9</accession>
<evidence type="ECO:0000256" key="3">
    <source>
        <dbReference type="ARBA" id="ARBA00022833"/>
    </source>
</evidence>
<dbReference type="PROSITE" id="PS00518">
    <property type="entry name" value="ZF_RING_1"/>
    <property type="match status" value="1"/>
</dbReference>
<feature type="compositionally biased region" description="Basic residues" evidence="5">
    <location>
        <begin position="424"/>
        <end position="436"/>
    </location>
</feature>
<feature type="compositionally biased region" description="Acidic residues" evidence="5">
    <location>
        <begin position="23"/>
        <end position="34"/>
    </location>
</feature>
<reference evidence="8" key="1">
    <citation type="submission" date="2017-04" db="EMBL/GenBank/DDBJ databases">
        <title>Plasmodium gonderi genome.</title>
        <authorList>
            <person name="Arisue N."/>
            <person name="Honma H."/>
            <person name="Kawai S."/>
            <person name="Tougan T."/>
            <person name="Tanabe K."/>
            <person name="Horii T."/>
        </authorList>
    </citation>
    <scope>NUCLEOTIDE SEQUENCE [LARGE SCALE GENOMIC DNA]</scope>
    <source>
        <strain evidence="8">ATCC 30045</strain>
    </source>
</reference>
<gene>
    <name evidence="7" type="ORF">PGO_140810</name>
</gene>
<keyword evidence="8" id="KW-1185">Reference proteome</keyword>
<dbReference type="CDD" id="cd19804">
    <property type="entry name" value="Bbox1_TRIM19_C-V"/>
    <property type="match status" value="1"/>
</dbReference>
<dbReference type="RefSeq" id="XP_028545876.1">
    <property type="nucleotide sequence ID" value="XM_028690075.1"/>
</dbReference>
<dbReference type="OrthoDB" id="376097at2759"/>
<feature type="compositionally biased region" description="Polar residues" evidence="5">
    <location>
        <begin position="398"/>
        <end position="419"/>
    </location>
</feature>
<feature type="compositionally biased region" description="Basic residues" evidence="5">
    <location>
        <begin position="448"/>
        <end position="459"/>
    </location>
</feature>
<dbReference type="AlphaFoldDB" id="A0A1Y1JPY9"/>
<dbReference type="Proteomes" id="UP000195521">
    <property type="component" value="Unassembled WGS sequence"/>
</dbReference>
<dbReference type="GeneID" id="39750030"/>
<evidence type="ECO:0000313" key="8">
    <source>
        <dbReference type="Proteomes" id="UP000195521"/>
    </source>
</evidence>
<evidence type="ECO:0000256" key="5">
    <source>
        <dbReference type="SAM" id="MobiDB-lite"/>
    </source>
</evidence>
<dbReference type="CDD" id="cd19756">
    <property type="entry name" value="Bbox2"/>
    <property type="match status" value="1"/>
</dbReference>
<evidence type="ECO:0000256" key="1">
    <source>
        <dbReference type="ARBA" id="ARBA00022723"/>
    </source>
</evidence>
<dbReference type="GO" id="GO:0008270">
    <property type="term" value="F:zinc ion binding"/>
    <property type="evidence" value="ECO:0007669"/>
    <property type="project" value="UniProtKB-KW"/>
</dbReference>
<name>A0A1Y1JPY9_PLAGO</name>
<dbReference type="PROSITE" id="PS50119">
    <property type="entry name" value="ZF_BBOX"/>
    <property type="match status" value="1"/>
</dbReference>
<evidence type="ECO:0000259" key="6">
    <source>
        <dbReference type="PROSITE" id="PS50119"/>
    </source>
</evidence>
<evidence type="ECO:0000256" key="2">
    <source>
        <dbReference type="ARBA" id="ARBA00022771"/>
    </source>
</evidence>
<feature type="region of interest" description="Disordered" evidence="5">
    <location>
        <begin position="398"/>
        <end position="459"/>
    </location>
</feature>
<dbReference type="InterPro" id="IPR000315">
    <property type="entry name" value="Znf_B-box"/>
</dbReference>
<dbReference type="InterPro" id="IPR017907">
    <property type="entry name" value="Znf_RING_CS"/>
</dbReference>
<feature type="domain" description="B box-type" evidence="6">
    <location>
        <begin position="234"/>
        <end position="288"/>
    </location>
</feature>
<keyword evidence="3" id="KW-0862">Zinc</keyword>
<evidence type="ECO:0000256" key="4">
    <source>
        <dbReference type="PROSITE-ProRule" id="PRU00024"/>
    </source>
</evidence>
<dbReference type="SUPFAM" id="SSF57845">
    <property type="entry name" value="B-box zinc-binding domain"/>
    <property type="match status" value="1"/>
</dbReference>